<dbReference type="EMBL" id="LKCW01000405">
    <property type="protein sequence ID" value="KPM34085.1"/>
    <property type="molecule type" value="Genomic_DNA"/>
</dbReference>
<dbReference type="STRING" id="78410.A0A0P7AAN6"/>
<dbReference type="AlphaFoldDB" id="A0A0P7AAN6"/>
<accession>A0A0P7AAN6</accession>
<evidence type="ECO:0000313" key="1">
    <source>
        <dbReference type="EMBL" id="KPM34085.1"/>
    </source>
</evidence>
<dbReference type="Proteomes" id="UP000050424">
    <property type="component" value="Unassembled WGS sequence"/>
</dbReference>
<proteinExistence type="predicted"/>
<name>A0A0P7AAN6_9HYPO</name>
<protein>
    <submittedName>
        <fullName evidence="1">Uncharacterized protein</fullName>
    </submittedName>
</protein>
<reference evidence="1 2" key="1">
    <citation type="submission" date="2015-09" db="EMBL/GenBank/DDBJ databases">
        <title>Draft genome of a European isolate of the apple canker pathogen Neonectria ditissima.</title>
        <authorList>
            <person name="Gomez-Cortecero A."/>
            <person name="Harrison R.J."/>
            <person name="Armitage A.D."/>
        </authorList>
    </citation>
    <scope>NUCLEOTIDE SEQUENCE [LARGE SCALE GENOMIC DNA]</scope>
    <source>
        <strain evidence="1 2">R09/05</strain>
    </source>
</reference>
<sequence>MLRHQLPCSDEASDSGLTRRVEASENLLFCAADDFMMLFESSSAQSFSLNNVQRGHFQFLASTAPLDLQLEIAAAMDSPDEAPYLCMSDTRCRLCQFGLREGDSVVARIEYDRFSSEFSLRMNDTTHDKHEPFPVSDAFLAAGEYSFEPPGYEEHRSYNRIRHLLTPKLNDVLQTRLPPEILASVARLLVRECAIITAEAQSLGTNTSNISVDLSRDVYASYCVVDGVRYVNSLVNSTSGMREDKHHVLASKGDGAVRKIWIAEDHRGIRSVRLCPSDAALPGPTPIARSWWRSISAPCGFGKVNVKTDGVKLRDILVSDETAPEITGNLIGWANPEHPTNIMDLTTLRHVDEYPERFRMNSFSCNAKGTTGYTVVTDGDSVATIQSHGCADDTSFYVDIDASFPGSFFAHMPLDDGEYVTEICRRFALDAVDQPSVCLVFITNKGRNALFGTSGPPDSCRALDKILTPARDGTQIYFNVSDSVTEGLIRYLAFDGVQSPVQRPFPPSLVPNSPFFWTQSNEPWFVSSCDMEGIVELTLCRDLSLTHKPILGILVKYENGHRDCLGQFRYDKLLERVRVDRTAELYIGSRRTARSFLYVVDVLTSPPADREELFWMEISRGGTMEWWSSLRHSVVRHTSTKGQFTNMAARK</sequence>
<gene>
    <name evidence="1" type="ORF">AK830_g12489</name>
</gene>
<comment type="caution">
    <text evidence="1">The sequence shown here is derived from an EMBL/GenBank/DDBJ whole genome shotgun (WGS) entry which is preliminary data.</text>
</comment>
<evidence type="ECO:0000313" key="2">
    <source>
        <dbReference type="Proteomes" id="UP000050424"/>
    </source>
</evidence>
<dbReference type="OrthoDB" id="5153231at2759"/>
<organism evidence="1 2">
    <name type="scientific">Neonectria ditissima</name>
    <dbReference type="NCBI Taxonomy" id="78410"/>
    <lineage>
        <taxon>Eukaryota</taxon>
        <taxon>Fungi</taxon>
        <taxon>Dikarya</taxon>
        <taxon>Ascomycota</taxon>
        <taxon>Pezizomycotina</taxon>
        <taxon>Sordariomycetes</taxon>
        <taxon>Hypocreomycetidae</taxon>
        <taxon>Hypocreales</taxon>
        <taxon>Nectriaceae</taxon>
        <taxon>Neonectria</taxon>
    </lineage>
</organism>
<keyword evidence="2" id="KW-1185">Reference proteome</keyword>